<dbReference type="Pfam" id="PF10294">
    <property type="entry name" value="Methyltransf_16"/>
    <property type="match status" value="1"/>
</dbReference>
<dbReference type="EMBL" id="CAICTM010000107">
    <property type="protein sequence ID" value="CAB9501415.1"/>
    <property type="molecule type" value="Genomic_DNA"/>
</dbReference>
<dbReference type="GO" id="GO:0032259">
    <property type="term" value="P:methylation"/>
    <property type="evidence" value="ECO:0007669"/>
    <property type="project" value="UniProtKB-KW"/>
</dbReference>
<reference evidence="1" key="1">
    <citation type="submission" date="2020-06" db="EMBL/GenBank/DDBJ databases">
        <authorList>
            <consortium name="Plant Systems Biology data submission"/>
        </authorList>
    </citation>
    <scope>NUCLEOTIDE SEQUENCE</scope>
    <source>
        <strain evidence="1">D6</strain>
    </source>
</reference>
<organism evidence="1 2">
    <name type="scientific">Seminavis robusta</name>
    <dbReference type="NCBI Taxonomy" id="568900"/>
    <lineage>
        <taxon>Eukaryota</taxon>
        <taxon>Sar</taxon>
        <taxon>Stramenopiles</taxon>
        <taxon>Ochrophyta</taxon>
        <taxon>Bacillariophyta</taxon>
        <taxon>Bacillariophyceae</taxon>
        <taxon>Bacillariophycidae</taxon>
        <taxon>Naviculales</taxon>
        <taxon>Naviculaceae</taxon>
        <taxon>Seminavis</taxon>
    </lineage>
</organism>
<comment type="caution">
    <text evidence="1">The sequence shown here is derived from an EMBL/GenBank/DDBJ whole genome shotgun (WGS) entry which is preliminary data.</text>
</comment>
<evidence type="ECO:0000313" key="1">
    <source>
        <dbReference type="EMBL" id="CAB9501415.1"/>
    </source>
</evidence>
<keyword evidence="1" id="KW-0808">Transferase</keyword>
<gene>
    <name evidence="1" type="ORF">SEMRO_108_G054150.1</name>
</gene>
<keyword evidence="2" id="KW-1185">Reference proteome</keyword>
<protein>
    <submittedName>
        <fullName evidence="1">Histidine protein methyltransferase 1 homolog</fullName>
    </submittedName>
</protein>
<dbReference type="CDD" id="cd02440">
    <property type="entry name" value="AdoMet_MTases"/>
    <property type="match status" value="1"/>
</dbReference>
<dbReference type="PANTHER" id="PTHR14614:SF132">
    <property type="entry name" value="PROTEIN-LYSINE METHYLTRANSFERASE C42C1.13"/>
    <property type="match status" value="1"/>
</dbReference>
<name>A0A9N8H6R8_9STRA</name>
<accession>A0A9N8H6R8</accession>
<dbReference type="SUPFAM" id="SSF53335">
    <property type="entry name" value="S-adenosyl-L-methionine-dependent methyltransferases"/>
    <property type="match status" value="1"/>
</dbReference>
<dbReference type="InterPro" id="IPR019410">
    <property type="entry name" value="Methyltransf_16"/>
</dbReference>
<evidence type="ECO:0000313" key="2">
    <source>
        <dbReference type="Proteomes" id="UP001153069"/>
    </source>
</evidence>
<dbReference type="AlphaFoldDB" id="A0A9N8H6R8"/>
<dbReference type="OrthoDB" id="413520at2759"/>
<dbReference type="Proteomes" id="UP001153069">
    <property type="component" value="Unassembled WGS sequence"/>
</dbReference>
<dbReference type="PANTHER" id="PTHR14614">
    <property type="entry name" value="HEPATOCELLULAR CARCINOMA-ASSOCIATED ANTIGEN"/>
    <property type="match status" value="1"/>
</dbReference>
<proteinExistence type="predicted"/>
<keyword evidence="1" id="KW-0489">Methyltransferase</keyword>
<sequence length="317" mass="33645">MTHVAKHPTTRRNWLVHSTLSVVALGNPAPGHGSITIVADQPLTTTTSIPPECQNGALVAESAIPGAYDQICMNLPVRTIPISSQVKLQIQQEGVGPGKTGLAVWNSALLLARLLTQITKVNPTWLHQQRVAELGCGAGLVSLLLAQQAGARSVWATDGNPDAVALTRTNFERNGIAYRTTTTTSDNQNVVTQLKWGELEVPVEWMGQVDVLVGSDLTYNSGSWRLLAETMESLLAPNGICIYLSLGHAGFNVAGEVDGFVNVAQQVGLFSKSKLPLPGSSLDALLASVIRKDSSEPSIMMATGGAQVVVLGRKNRI</sequence>
<dbReference type="Gene3D" id="3.40.50.150">
    <property type="entry name" value="Vaccinia Virus protein VP39"/>
    <property type="match status" value="1"/>
</dbReference>
<dbReference type="InterPro" id="IPR029063">
    <property type="entry name" value="SAM-dependent_MTases_sf"/>
</dbReference>
<dbReference type="GO" id="GO:0008168">
    <property type="term" value="F:methyltransferase activity"/>
    <property type="evidence" value="ECO:0007669"/>
    <property type="project" value="UniProtKB-KW"/>
</dbReference>